<keyword evidence="5" id="KW-1185">Reference proteome</keyword>
<dbReference type="Gene3D" id="3.40.50.880">
    <property type="match status" value="1"/>
</dbReference>
<comment type="caution">
    <text evidence="4">The sequence shown here is derived from an EMBL/GenBank/DDBJ whole genome shotgun (WGS) entry which is preliminary data.</text>
</comment>
<feature type="region of interest" description="Disordered" evidence="1">
    <location>
        <begin position="288"/>
        <end position="312"/>
    </location>
</feature>
<dbReference type="Proteomes" id="UP001474120">
    <property type="component" value="Unassembled WGS sequence"/>
</dbReference>
<feature type="domain" description="ThuA-like" evidence="3">
    <location>
        <begin position="23"/>
        <end position="250"/>
    </location>
</feature>
<keyword evidence="2" id="KW-0732">Signal</keyword>
<protein>
    <submittedName>
        <fullName evidence="4">ThuA domain-containing protein</fullName>
    </submittedName>
</protein>
<organism evidence="4 5">
    <name type="scientific">Lutimonas vermicola</name>
    <dbReference type="NCBI Taxonomy" id="414288"/>
    <lineage>
        <taxon>Bacteria</taxon>
        <taxon>Pseudomonadati</taxon>
        <taxon>Bacteroidota</taxon>
        <taxon>Flavobacteriia</taxon>
        <taxon>Flavobacteriales</taxon>
        <taxon>Flavobacteriaceae</taxon>
        <taxon>Lutimonas</taxon>
    </lineage>
</organism>
<dbReference type="InterPro" id="IPR029062">
    <property type="entry name" value="Class_I_gatase-like"/>
</dbReference>
<dbReference type="PANTHER" id="PTHR40469">
    <property type="entry name" value="SECRETED GLYCOSYL HYDROLASE"/>
    <property type="match status" value="1"/>
</dbReference>
<dbReference type="RefSeq" id="WP_342160650.1">
    <property type="nucleotide sequence ID" value="NZ_JBCDNA010000002.1"/>
</dbReference>
<dbReference type="PANTHER" id="PTHR40469:SF2">
    <property type="entry name" value="GALACTOSE-BINDING DOMAIN-LIKE SUPERFAMILY PROTEIN"/>
    <property type="match status" value="1"/>
</dbReference>
<dbReference type="SUPFAM" id="SSF52317">
    <property type="entry name" value="Class I glutamine amidotransferase-like"/>
    <property type="match status" value="1"/>
</dbReference>
<feature type="compositionally biased region" description="Polar residues" evidence="1">
    <location>
        <begin position="293"/>
        <end position="304"/>
    </location>
</feature>
<dbReference type="EMBL" id="JBCDNA010000002">
    <property type="protein sequence ID" value="MEL4456504.1"/>
    <property type="molecule type" value="Genomic_DNA"/>
</dbReference>
<sequence>MKKTIAILLITFSFPLFSQEKINVLILQNEYAHDVHIITDVFEEVLNNTGNYSIDKFFVKENEGWENFNYNFKDYQLIISSRLGGDMPEKLRNEFVYYIANGGNLVITHQGVSSFYDWPKFHEVIGLGWYGSDSGEHIFWNETIGDFIRTPLYHGVGVGHGKQHEFLVTMRDTEHPISKGIPVEWIQSKDELYHGLRGPAQNITIIATAYSDKITWGSGDHEPIAWTTNYGQGRVFVTVLGHVMKQEYENAINGINSCENKNEAIYSVGFQTLFARGAEWAATGKVSIENPDNFPSKTESSSVEPSKVKWKK</sequence>
<reference evidence="4 5" key="1">
    <citation type="submission" date="2024-04" db="EMBL/GenBank/DDBJ databases">
        <title>whole genome sequencing of Lutimonas vermicola strain IMCC1616.</title>
        <authorList>
            <person name="Bae S.S."/>
        </authorList>
    </citation>
    <scope>NUCLEOTIDE SEQUENCE [LARGE SCALE GENOMIC DNA]</scope>
    <source>
        <strain evidence="4 5">IMCC1616</strain>
    </source>
</reference>
<name>A0ABU9L278_9FLAO</name>
<evidence type="ECO:0000259" key="3">
    <source>
        <dbReference type="Pfam" id="PF06283"/>
    </source>
</evidence>
<gene>
    <name evidence="4" type="ORF">AABB81_11395</name>
</gene>
<proteinExistence type="predicted"/>
<accession>A0ABU9L278</accession>
<dbReference type="InterPro" id="IPR029010">
    <property type="entry name" value="ThuA-like"/>
</dbReference>
<feature type="signal peptide" evidence="2">
    <location>
        <begin position="1"/>
        <end position="18"/>
    </location>
</feature>
<dbReference type="Pfam" id="PF06283">
    <property type="entry name" value="ThuA"/>
    <property type="match status" value="1"/>
</dbReference>
<evidence type="ECO:0000256" key="1">
    <source>
        <dbReference type="SAM" id="MobiDB-lite"/>
    </source>
</evidence>
<evidence type="ECO:0000256" key="2">
    <source>
        <dbReference type="SAM" id="SignalP"/>
    </source>
</evidence>
<evidence type="ECO:0000313" key="5">
    <source>
        <dbReference type="Proteomes" id="UP001474120"/>
    </source>
</evidence>
<feature type="chain" id="PRO_5046670254" evidence="2">
    <location>
        <begin position="19"/>
        <end position="312"/>
    </location>
</feature>
<evidence type="ECO:0000313" key="4">
    <source>
        <dbReference type="EMBL" id="MEL4456504.1"/>
    </source>
</evidence>